<dbReference type="InterPro" id="IPR009061">
    <property type="entry name" value="DNA-bd_dom_put_sf"/>
</dbReference>
<dbReference type="InterPro" id="IPR047057">
    <property type="entry name" value="MerR_fam"/>
</dbReference>
<feature type="domain" description="HTH merR-type" evidence="3">
    <location>
        <begin position="33"/>
        <end position="102"/>
    </location>
</feature>
<keyword evidence="1" id="KW-0238">DNA-binding</keyword>
<evidence type="ECO:0000259" key="3">
    <source>
        <dbReference type="PROSITE" id="PS50937"/>
    </source>
</evidence>
<dbReference type="SMART" id="SM00422">
    <property type="entry name" value="HTH_MERR"/>
    <property type="match status" value="1"/>
</dbReference>
<gene>
    <name evidence="4" type="ORF">NMN56_001400</name>
</gene>
<protein>
    <submittedName>
        <fullName evidence="4">MerR family transcriptional regulator</fullName>
    </submittedName>
</protein>
<organism evidence="4 5">
    <name type="scientific">Streptomyces iconiensis</name>
    <dbReference type="NCBI Taxonomy" id="1384038"/>
    <lineage>
        <taxon>Bacteria</taxon>
        <taxon>Bacillati</taxon>
        <taxon>Actinomycetota</taxon>
        <taxon>Actinomycetes</taxon>
        <taxon>Kitasatosporales</taxon>
        <taxon>Streptomycetaceae</taxon>
        <taxon>Streptomyces</taxon>
    </lineage>
</organism>
<dbReference type="PROSITE" id="PS00552">
    <property type="entry name" value="HTH_MERR_1"/>
    <property type="match status" value="1"/>
</dbReference>
<dbReference type="SUPFAM" id="SSF46955">
    <property type="entry name" value="Putative DNA-binding domain"/>
    <property type="match status" value="1"/>
</dbReference>
<proteinExistence type="predicted"/>
<dbReference type="RefSeq" id="WP_274039703.1">
    <property type="nucleotide sequence ID" value="NZ_JANCPR020000001.1"/>
</dbReference>
<evidence type="ECO:0000256" key="2">
    <source>
        <dbReference type="SAM" id="MobiDB-lite"/>
    </source>
</evidence>
<accession>A0ABT6ZNJ0</accession>
<dbReference type="PROSITE" id="PS50937">
    <property type="entry name" value="HTH_MERR_2"/>
    <property type="match status" value="1"/>
</dbReference>
<comment type="caution">
    <text evidence="4">The sequence shown here is derived from an EMBL/GenBank/DDBJ whole genome shotgun (WGS) entry which is preliminary data.</text>
</comment>
<dbReference type="EMBL" id="JANCPR020000001">
    <property type="protein sequence ID" value="MDJ1130624.1"/>
    <property type="molecule type" value="Genomic_DNA"/>
</dbReference>
<dbReference type="Gene3D" id="1.10.1660.10">
    <property type="match status" value="1"/>
</dbReference>
<dbReference type="Proteomes" id="UP001214441">
    <property type="component" value="Unassembled WGS sequence"/>
</dbReference>
<dbReference type="PRINTS" id="PR00040">
    <property type="entry name" value="HTHMERR"/>
</dbReference>
<evidence type="ECO:0000313" key="5">
    <source>
        <dbReference type="Proteomes" id="UP001214441"/>
    </source>
</evidence>
<dbReference type="CDD" id="cd01109">
    <property type="entry name" value="HTH_YyaN"/>
    <property type="match status" value="1"/>
</dbReference>
<name>A0ABT6ZNJ0_9ACTN</name>
<evidence type="ECO:0000256" key="1">
    <source>
        <dbReference type="ARBA" id="ARBA00023125"/>
    </source>
</evidence>
<dbReference type="PANTHER" id="PTHR30204">
    <property type="entry name" value="REDOX-CYCLING DRUG-SENSING TRANSCRIPTIONAL ACTIVATOR SOXR"/>
    <property type="match status" value="1"/>
</dbReference>
<evidence type="ECO:0000313" key="4">
    <source>
        <dbReference type="EMBL" id="MDJ1130624.1"/>
    </source>
</evidence>
<dbReference type="InterPro" id="IPR000551">
    <property type="entry name" value="MerR-type_HTH_dom"/>
</dbReference>
<dbReference type="Pfam" id="PF13411">
    <property type="entry name" value="MerR_1"/>
    <property type="match status" value="1"/>
</dbReference>
<reference evidence="4 5" key="1">
    <citation type="submission" date="2023-05" db="EMBL/GenBank/DDBJ databases">
        <title>Streptantibioticus silvisoli sp. nov., acidotolerant actinomycetes 1 from pine litter.</title>
        <authorList>
            <person name="Swiecimska M."/>
            <person name="Golinska P."/>
            <person name="Sangal V."/>
            <person name="Wachnowicz B."/>
            <person name="Goodfellow M."/>
        </authorList>
    </citation>
    <scope>NUCLEOTIDE SEQUENCE [LARGE SCALE GENOMIC DNA]</scope>
    <source>
        <strain evidence="4 5">DSM 42109</strain>
    </source>
</reference>
<feature type="region of interest" description="Disordered" evidence="2">
    <location>
        <begin position="1"/>
        <end position="33"/>
    </location>
</feature>
<keyword evidence="5" id="KW-1185">Reference proteome</keyword>
<sequence>MSVMETETPGVHSAREACASAEAPHPRPDGQDGYTISEVATLSGLSAHTLRWYERIGLMPHVDRSHTGQRRFTNRDLDWLALVAKLRLTGMPVAGMVRYAELVREGERTFPERKALLETTREDVLRRIAELRDTLSVLDYKIDVYTEGATRDASPPWHAAHTTANA</sequence>
<dbReference type="PANTHER" id="PTHR30204:SF98">
    <property type="entry name" value="HTH-TYPE TRANSCRIPTIONAL REGULATOR ADHR"/>
    <property type="match status" value="1"/>
</dbReference>